<evidence type="ECO:0000256" key="1">
    <source>
        <dbReference type="SAM" id="MobiDB-lite"/>
    </source>
</evidence>
<protein>
    <submittedName>
        <fullName evidence="2">Uncharacterized protein</fullName>
    </submittedName>
</protein>
<dbReference type="AlphaFoldDB" id="A0AAW1IMF8"/>
<keyword evidence="3" id="KW-1185">Reference proteome</keyword>
<name>A0AAW1IMF8_SAPOF</name>
<organism evidence="2 3">
    <name type="scientific">Saponaria officinalis</name>
    <name type="common">Common soapwort</name>
    <name type="synonym">Lychnis saponaria</name>
    <dbReference type="NCBI Taxonomy" id="3572"/>
    <lineage>
        <taxon>Eukaryota</taxon>
        <taxon>Viridiplantae</taxon>
        <taxon>Streptophyta</taxon>
        <taxon>Embryophyta</taxon>
        <taxon>Tracheophyta</taxon>
        <taxon>Spermatophyta</taxon>
        <taxon>Magnoliopsida</taxon>
        <taxon>eudicotyledons</taxon>
        <taxon>Gunneridae</taxon>
        <taxon>Pentapetalae</taxon>
        <taxon>Caryophyllales</taxon>
        <taxon>Caryophyllaceae</taxon>
        <taxon>Caryophylleae</taxon>
        <taxon>Saponaria</taxon>
    </lineage>
</organism>
<comment type="caution">
    <text evidence="2">The sequence shown here is derived from an EMBL/GenBank/DDBJ whole genome shotgun (WGS) entry which is preliminary data.</text>
</comment>
<proteinExistence type="predicted"/>
<feature type="region of interest" description="Disordered" evidence="1">
    <location>
        <begin position="104"/>
        <end position="182"/>
    </location>
</feature>
<dbReference type="EMBL" id="JBDFQZ010000009">
    <property type="protein sequence ID" value="KAK9691224.1"/>
    <property type="molecule type" value="Genomic_DNA"/>
</dbReference>
<gene>
    <name evidence="2" type="ORF">RND81_09G183900</name>
</gene>
<dbReference type="EMBL" id="JBDFQZ010000009">
    <property type="protein sequence ID" value="KAK9691223.1"/>
    <property type="molecule type" value="Genomic_DNA"/>
</dbReference>
<reference evidence="2 3" key="1">
    <citation type="submission" date="2024-03" db="EMBL/GenBank/DDBJ databases">
        <title>WGS assembly of Saponaria officinalis var. Norfolk2.</title>
        <authorList>
            <person name="Jenkins J."/>
            <person name="Shu S."/>
            <person name="Grimwood J."/>
            <person name="Barry K."/>
            <person name="Goodstein D."/>
            <person name="Schmutz J."/>
            <person name="Leebens-Mack J."/>
            <person name="Osbourn A."/>
        </authorList>
    </citation>
    <scope>NUCLEOTIDE SEQUENCE [LARGE SCALE GENOMIC DNA]</scope>
    <source>
        <strain evidence="3">cv. Norfolk2</strain>
        <strain evidence="2">JIC</strain>
        <tissue evidence="2">Leaf</tissue>
    </source>
</reference>
<evidence type="ECO:0000313" key="2">
    <source>
        <dbReference type="EMBL" id="KAK9691224.1"/>
    </source>
</evidence>
<dbReference type="Proteomes" id="UP001443914">
    <property type="component" value="Unassembled WGS sequence"/>
</dbReference>
<sequence>MNRRTKNNTGDMNDEVEELLRAAQDAALLKLTVNSHTVHASSSDLNPDLEQRFRNLKTGSKTEANPHPVAKKIAGLESKTVKEDVEDDDDLLTRFAALKASIPKPHTSMSSSLGENVAGGNSVGVDGVEDDEEDEVEKVIRWAMDAARLDPSPPSDDDDDDSEMGEEDADTASVNQKGQPKQ</sequence>
<feature type="compositionally biased region" description="Polar residues" evidence="1">
    <location>
        <begin position="172"/>
        <end position="182"/>
    </location>
</feature>
<feature type="compositionally biased region" description="Acidic residues" evidence="1">
    <location>
        <begin position="127"/>
        <end position="136"/>
    </location>
</feature>
<evidence type="ECO:0000313" key="3">
    <source>
        <dbReference type="Proteomes" id="UP001443914"/>
    </source>
</evidence>
<feature type="compositionally biased region" description="Acidic residues" evidence="1">
    <location>
        <begin position="155"/>
        <end position="170"/>
    </location>
</feature>
<accession>A0AAW1IMF8</accession>